<name>A0A0G4FVB5_9ALVE</name>
<evidence type="ECO:0000313" key="2">
    <source>
        <dbReference type="EMBL" id="CEM19062.1"/>
    </source>
</evidence>
<proteinExistence type="predicted"/>
<accession>A0A0G4FVB5</accession>
<feature type="signal peptide" evidence="1">
    <location>
        <begin position="1"/>
        <end position="16"/>
    </location>
</feature>
<keyword evidence="1" id="KW-0732">Signal</keyword>
<organism evidence="2">
    <name type="scientific">Chromera velia CCMP2878</name>
    <dbReference type="NCBI Taxonomy" id="1169474"/>
    <lineage>
        <taxon>Eukaryota</taxon>
        <taxon>Sar</taxon>
        <taxon>Alveolata</taxon>
        <taxon>Colpodellida</taxon>
        <taxon>Chromeraceae</taxon>
        <taxon>Chromera</taxon>
    </lineage>
</organism>
<feature type="chain" id="PRO_5005189805" evidence="1">
    <location>
        <begin position="17"/>
        <end position="204"/>
    </location>
</feature>
<gene>
    <name evidence="2" type="ORF">Cvel_18948</name>
</gene>
<sequence length="204" mass="22071">MRALCCIAVCLFGAAASDPSKLLEGLKAFSLGDGLGGKTLDKEGGKKEKNVCGDGVMDLATEECDEGKANGLPWPEYVPEVVCPALLINSIEALEEAQRCRTAEDVEFQLNTAIDVVMPNLTIVLPGGVIRSREDPTNLPNLAKSISMPNLIFAQDEIDFDEESPELETLEFASLMYTDDIELQDMPNLRTFSAPKLVSTDSDV</sequence>
<evidence type="ECO:0000256" key="1">
    <source>
        <dbReference type="SAM" id="SignalP"/>
    </source>
</evidence>
<protein>
    <submittedName>
        <fullName evidence="2">Uncharacterized protein</fullName>
    </submittedName>
</protein>
<dbReference type="VEuPathDB" id="CryptoDB:Cvel_18948"/>
<dbReference type="PhylomeDB" id="A0A0G4FVB5"/>
<dbReference type="EMBL" id="CDMZ01000664">
    <property type="protein sequence ID" value="CEM19062.1"/>
    <property type="molecule type" value="Genomic_DNA"/>
</dbReference>
<reference evidence="2" key="1">
    <citation type="submission" date="2014-11" db="EMBL/GenBank/DDBJ databases">
        <authorList>
            <person name="Otto D Thomas"/>
            <person name="Naeem Raeece"/>
        </authorList>
    </citation>
    <scope>NUCLEOTIDE SEQUENCE</scope>
</reference>
<dbReference type="AlphaFoldDB" id="A0A0G4FVB5"/>